<sequence>MDRRGEPVPYDPRTGCPPGAIYPAGKLAWLAAHEPRRLAAARYVGGVKSALVRRLCGAWVTDPSSASATGLYDVTTGRWLDGPRNTRRGYLPRVLRLRDLAGHVSSEAAAELGLPAGTPLLVGIGDGPAANLACGAAGGSRLCLSLGTTFVARLLVRGRAVPDGALPFFVQHVDGDWHCVGIRLDLDGDAYSPVGAPRTHVSQAELPALLRPLLEMYGVTELRPVGSRCRDEDLVRRLAAEWGLPVRMSDAYDGTRGAALLALDDRGDLTVARGEAVGLVGESGSGKSLTCLAAMDLLAPSLQISGQISLLILSHRRSCDPFREDPHDHRGRRTCLKRLSIPGHGLRGTGKPNALVFRRHGHPEPADAGPAKGLPSQVDVATPSAVSPRGGGAGRRYVLWPPRRLPGPRRRPGRQCRWSRKR</sequence>
<evidence type="ECO:0000256" key="4">
    <source>
        <dbReference type="SAM" id="MobiDB-lite"/>
    </source>
</evidence>
<dbReference type="SUPFAM" id="SSF53067">
    <property type="entry name" value="Actin-like ATPase domain"/>
    <property type="match status" value="1"/>
</dbReference>
<keyword evidence="7" id="KW-1185">Reference proteome</keyword>
<evidence type="ECO:0000256" key="3">
    <source>
        <dbReference type="ARBA" id="ARBA00022777"/>
    </source>
</evidence>
<dbReference type="InterPro" id="IPR050406">
    <property type="entry name" value="FGGY_Carb_Kinase"/>
</dbReference>
<dbReference type="InterPro" id="IPR027417">
    <property type="entry name" value="P-loop_NTPase"/>
</dbReference>
<evidence type="ECO:0000313" key="6">
    <source>
        <dbReference type="EMBL" id="GAA4490679.1"/>
    </source>
</evidence>
<keyword evidence="2" id="KW-0808">Transferase</keyword>
<dbReference type="Pfam" id="PF00370">
    <property type="entry name" value="FGGY_N"/>
    <property type="match status" value="1"/>
</dbReference>
<dbReference type="PANTHER" id="PTHR43095">
    <property type="entry name" value="SUGAR KINASE"/>
    <property type="match status" value="1"/>
</dbReference>
<evidence type="ECO:0000313" key="7">
    <source>
        <dbReference type="Proteomes" id="UP001500503"/>
    </source>
</evidence>
<feature type="domain" description="Carbohydrate kinase FGGY N-terminal" evidence="5">
    <location>
        <begin position="12"/>
        <end position="132"/>
    </location>
</feature>
<protein>
    <recommendedName>
        <fullName evidence="5">Carbohydrate kinase FGGY N-terminal domain-containing protein</fullName>
    </recommendedName>
</protein>
<dbReference type="Gene3D" id="3.30.420.40">
    <property type="match status" value="1"/>
</dbReference>
<comment type="similarity">
    <text evidence="1">Belongs to the FGGY kinase family.</text>
</comment>
<dbReference type="PANTHER" id="PTHR43095:SF2">
    <property type="entry name" value="GLUCONOKINASE"/>
    <property type="match status" value="1"/>
</dbReference>
<accession>A0ABP8PPG6</accession>
<dbReference type="SUPFAM" id="SSF52540">
    <property type="entry name" value="P-loop containing nucleoside triphosphate hydrolases"/>
    <property type="match status" value="1"/>
</dbReference>
<dbReference type="InterPro" id="IPR018484">
    <property type="entry name" value="FGGY_N"/>
</dbReference>
<comment type="caution">
    <text evidence="6">The sequence shown here is derived from an EMBL/GenBank/DDBJ whole genome shotgun (WGS) entry which is preliminary data.</text>
</comment>
<feature type="compositionally biased region" description="Basic residues" evidence="4">
    <location>
        <begin position="406"/>
        <end position="422"/>
    </location>
</feature>
<dbReference type="EMBL" id="BAABHF010000016">
    <property type="protein sequence ID" value="GAA4490679.1"/>
    <property type="molecule type" value="Genomic_DNA"/>
</dbReference>
<evidence type="ECO:0000256" key="2">
    <source>
        <dbReference type="ARBA" id="ARBA00022679"/>
    </source>
</evidence>
<evidence type="ECO:0000259" key="5">
    <source>
        <dbReference type="Pfam" id="PF00370"/>
    </source>
</evidence>
<reference evidence="7" key="1">
    <citation type="journal article" date="2019" name="Int. J. Syst. Evol. Microbiol.">
        <title>The Global Catalogue of Microorganisms (GCM) 10K type strain sequencing project: providing services to taxonomists for standard genome sequencing and annotation.</title>
        <authorList>
            <consortium name="The Broad Institute Genomics Platform"/>
            <consortium name="The Broad Institute Genome Sequencing Center for Infectious Disease"/>
            <person name="Wu L."/>
            <person name="Ma J."/>
        </authorList>
    </citation>
    <scope>NUCLEOTIDE SEQUENCE [LARGE SCALE GENOMIC DNA]</scope>
    <source>
        <strain evidence="7">JCM 17933</strain>
    </source>
</reference>
<name>A0ABP8PPG6_9ACTN</name>
<keyword evidence="3" id="KW-0418">Kinase</keyword>
<feature type="region of interest" description="Disordered" evidence="4">
    <location>
        <begin position="349"/>
        <end position="422"/>
    </location>
</feature>
<organism evidence="6 7">
    <name type="scientific">Actinoallomurus oryzae</name>
    <dbReference type="NCBI Taxonomy" id="502180"/>
    <lineage>
        <taxon>Bacteria</taxon>
        <taxon>Bacillati</taxon>
        <taxon>Actinomycetota</taxon>
        <taxon>Actinomycetes</taxon>
        <taxon>Streptosporangiales</taxon>
        <taxon>Thermomonosporaceae</taxon>
        <taxon>Actinoallomurus</taxon>
    </lineage>
</organism>
<proteinExistence type="inferred from homology"/>
<dbReference type="RefSeq" id="WP_345461451.1">
    <property type="nucleotide sequence ID" value="NZ_BAABHF010000016.1"/>
</dbReference>
<evidence type="ECO:0000256" key="1">
    <source>
        <dbReference type="ARBA" id="ARBA00009156"/>
    </source>
</evidence>
<dbReference type="Proteomes" id="UP001500503">
    <property type="component" value="Unassembled WGS sequence"/>
</dbReference>
<gene>
    <name evidence="6" type="ORF">GCM10023191_023210</name>
</gene>
<dbReference type="InterPro" id="IPR043129">
    <property type="entry name" value="ATPase_NBD"/>
</dbReference>
<dbReference type="Gene3D" id="3.40.50.300">
    <property type="entry name" value="P-loop containing nucleotide triphosphate hydrolases"/>
    <property type="match status" value="1"/>
</dbReference>